<dbReference type="PANTHER" id="PTHR13076:SF9">
    <property type="entry name" value="COILED-COIL AND C2 DOMAIN-CONTAINING PROTEIN 1-LIKE"/>
    <property type="match status" value="1"/>
</dbReference>
<gene>
    <name evidence="4" type="ORF">HAZT_HAZT010167</name>
</gene>
<evidence type="ECO:0000313" key="4">
    <source>
        <dbReference type="EMBL" id="KAA0188264.1"/>
    </source>
</evidence>
<dbReference type="AlphaFoldDB" id="A0A6A0GU12"/>
<proteinExistence type="inferred from homology"/>
<dbReference type="PROSITE" id="PS50004">
    <property type="entry name" value="C2"/>
    <property type="match status" value="1"/>
</dbReference>
<dbReference type="InterPro" id="IPR000008">
    <property type="entry name" value="C2_dom"/>
</dbReference>
<evidence type="ECO:0000259" key="3">
    <source>
        <dbReference type="PROSITE" id="PS50004"/>
    </source>
</evidence>
<dbReference type="Pfam" id="PF21528">
    <property type="entry name" value="CC2D1A-B_DM14"/>
    <property type="match status" value="2"/>
</dbReference>
<dbReference type="EMBL" id="JQDR03014337">
    <property type="protein sequence ID" value="KAA0188264.1"/>
    <property type="molecule type" value="Genomic_DNA"/>
</dbReference>
<dbReference type="GO" id="GO:0001227">
    <property type="term" value="F:DNA-binding transcription repressor activity, RNA polymerase II-specific"/>
    <property type="evidence" value="ECO:0007669"/>
    <property type="project" value="InterPro"/>
</dbReference>
<feature type="domain" description="C2" evidence="3">
    <location>
        <begin position="386"/>
        <end position="527"/>
    </location>
</feature>
<evidence type="ECO:0000256" key="2">
    <source>
        <dbReference type="SAM" id="MobiDB-lite"/>
    </source>
</evidence>
<feature type="compositionally biased region" description="Low complexity" evidence="2">
    <location>
        <begin position="195"/>
        <end position="210"/>
    </location>
</feature>
<dbReference type="Proteomes" id="UP000711488">
    <property type="component" value="Unassembled WGS sequence"/>
</dbReference>
<feature type="region of interest" description="Disordered" evidence="2">
    <location>
        <begin position="77"/>
        <end position="122"/>
    </location>
</feature>
<organism evidence="4">
    <name type="scientific">Hyalella azteca</name>
    <name type="common">Amphipod</name>
    <dbReference type="NCBI Taxonomy" id="294128"/>
    <lineage>
        <taxon>Eukaryota</taxon>
        <taxon>Metazoa</taxon>
        <taxon>Ecdysozoa</taxon>
        <taxon>Arthropoda</taxon>
        <taxon>Crustacea</taxon>
        <taxon>Multicrustacea</taxon>
        <taxon>Malacostraca</taxon>
        <taxon>Eumalacostraca</taxon>
        <taxon>Peracarida</taxon>
        <taxon>Amphipoda</taxon>
        <taxon>Senticaudata</taxon>
        <taxon>Talitrida</taxon>
        <taxon>Talitroidea</taxon>
        <taxon>Hyalellidae</taxon>
        <taxon>Hyalella</taxon>
    </lineage>
</organism>
<comment type="caution">
    <text evidence="4">The sequence shown here is derived from an EMBL/GenBank/DDBJ whole genome shotgun (WGS) entry which is preliminary data.</text>
</comment>
<reference evidence="4" key="2">
    <citation type="journal article" date="2018" name="Environ. Sci. Technol.">
        <title>The Toxicogenome of Hyalella azteca: A Model for Sediment Ecotoxicology and Evolutionary Toxicology.</title>
        <authorList>
            <person name="Poynton H.C."/>
            <person name="Hasenbein S."/>
            <person name="Benoit J.B."/>
            <person name="Sepulveda M.S."/>
            <person name="Poelchau M.F."/>
            <person name="Hughes D.S.T."/>
            <person name="Murali S.C."/>
            <person name="Chen S."/>
            <person name="Glastad K.M."/>
            <person name="Goodisman M.A.D."/>
            <person name="Werren J.H."/>
            <person name="Vineis J.H."/>
            <person name="Bowen J.L."/>
            <person name="Friedrich M."/>
            <person name="Jones J."/>
            <person name="Robertson H.M."/>
            <person name="Feyereisen R."/>
            <person name="Mechler-Hickson A."/>
            <person name="Mathers N."/>
            <person name="Lee C.E."/>
            <person name="Colbourne J.K."/>
            <person name="Biales A."/>
            <person name="Johnston J.S."/>
            <person name="Wellborn G.A."/>
            <person name="Rosendale A.J."/>
            <person name="Cridge A.G."/>
            <person name="Munoz-Torres M.C."/>
            <person name="Bain P.A."/>
            <person name="Manny A.R."/>
            <person name="Major K.M."/>
            <person name="Lambert F.N."/>
            <person name="Vulpe C.D."/>
            <person name="Tuck P."/>
            <person name="Blalock B.J."/>
            <person name="Lin Y.Y."/>
            <person name="Smith M.E."/>
            <person name="Ochoa-Acuna H."/>
            <person name="Chen M.M."/>
            <person name="Childers C.P."/>
            <person name="Qu J."/>
            <person name="Dugan S."/>
            <person name="Lee S.L."/>
            <person name="Chao H."/>
            <person name="Dinh H."/>
            <person name="Han Y."/>
            <person name="Doddapaneni H."/>
            <person name="Worley K.C."/>
            <person name="Muzny D.M."/>
            <person name="Gibbs R.A."/>
            <person name="Richards S."/>
        </authorList>
    </citation>
    <scope>NUCLEOTIDE SEQUENCE</scope>
    <source>
        <strain evidence="4">HAZT.00-mixed</strain>
        <tissue evidence="4">Whole organism</tissue>
    </source>
</reference>
<reference evidence="4" key="3">
    <citation type="submission" date="2019-06" db="EMBL/GenBank/DDBJ databases">
        <authorList>
            <person name="Poynton C."/>
            <person name="Hasenbein S."/>
            <person name="Benoit J.B."/>
            <person name="Sepulveda M.S."/>
            <person name="Poelchau M.F."/>
            <person name="Murali S.C."/>
            <person name="Chen S."/>
            <person name="Glastad K.M."/>
            <person name="Werren J.H."/>
            <person name="Vineis J.H."/>
            <person name="Bowen J.L."/>
            <person name="Friedrich M."/>
            <person name="Jones J."/>
            <person name="Robertson H.M."/>
            <person name="Feyereisen R."/>
            <person name="Mechler-Hickson A."/>
            <person name="Mathers N."/>
            <person name="Lee C.E."/>
            <person name="Colbourne J.K."/>
            <person name="Biales A."/>
            <person name="Johnston J.S."/>
            <person name="Wellborn G.A."/>
            <person name="Rosendale A.J."/>
            <person name="Cridge A.G."/>
            <person name="Munoz-Torres M.C."/>
            <person name="Bain P.A."/>
            <person name="Manny A.R."/>
            <person name="Major K.M."/>
            <person name="Lambert F.N."/>
            <person name="Vulpe C.D."/>
            <person name="Tuck P."/>
            <person name="Blalock B.J."/>
            <person name="Lin Y.-Y."/>
            <person name="Smith M.E."/>
            <person name="Ochoa-Acuna H."/>
            <person name="Chen M.-J.M."/>
            <person name="Childers C.P."/>
            <person name="Qu J."/>
            <person name="Dugan S."/>
            <person name="Lee S.L."/>
            <person name="Chao H."/>
            <person name="Dinh H."/>
            <person name="Han Y."/>
            <person name="Doddapaneni H."/>
            <person name="Worley K.C."/>
            <person name="Muzny D.M."/>
            <person name="Gibbs R.A."/>
            <person name="Richards S."/>
        </authorList>
    </citation>
    <scope>NUCLEOTIDE SEQUENCE</scope>
    <source>
        <strain evidence="4">HAZT.00-mixed</strain>
        <tissue evidence="4">Whole organism</tissue>
    </source>
</reference>
<evidence type="ECO:0000256" key="1">
    <source>
        <dbReference type="ARBA" id="ARBA00010672"/>
    </source>
</evidence>
<dbReference type="InterPro" id="IPR006608">
    <property type="entry name" value="CC2D1A/B_DM14"/>
</dbReference>
<dbReference type="InterPro" id="IPR035892">
    <property type="entry name" value="C2_domain_sf"/>
</dbReference>
<reference evidence="4" key="1">
    <citation type="submission" date="2014-08" db="EMBL/GenBank/DDBJ databases">
        <authorList>
            <person name="Murali S."/>
            <person name="Richards S."/>
            <person name="Bandaranaike D."/>
            <person name="Bellair M."/>
            <person name="Blankenburg K."/>
            <person name="Chao H."/>
            <person name="Dinh H."/>
            <person name="Doddapaneni H."/>
            <person name="Dugan-Rocha S."/>
            <person name="Elkadiri S."/>
            <person name="Gnanaolivu R."/>
            <person name="Hughes D."/>
            <person name="Lee S."/>
            <person name="Li M."/>
            <person name="Ming W."/>
            <person name="Munidasa M."/>
            <person name="Muniz J."/>
            <person name="Nguyen L."/>
            <person name="Osuji N."/>
            <person name="Pu L.-L."/>
            <person name="Puazo M."/>
            <person name="Skinner E."/>
            <person name="Qu C."/>
            <person name="Quiroz J."/>
            <person name="Raj R."/>
            <person name="Weissenberger G."/>
            <person name="Xin Y."/>
            <person name="Zou X."/>
            <person name="Han Y."/>
            <person name="Worley K."/>
            <person name="Muzny D."/>
            <person name="Gibbs R."/>
        </authorList>
    </citation>
    <scope>NUCLEOTIDE SEQUENCE</scope>
    <source>
        <strain evidence="4">HAZT.00-mixed</strain>
        <tissue evidence="4">Whole organism</tissue>
    </source>
</reference>
<dbReference type="Gene3D" id="2.60.40.150">
    <property type="entry name" value="C2 domain"/>
    <property type="match status" value="1"/>
</dbReference>
<dbReference type="Pfam" id="PF00168">
    <property type="entry name" value="C2"/>
    <property type="match status" value="1"/>
</dbReference>
<feature type="region of interest" description="Disordered" evidence="2">
    <location>
        <begin position="1"/>
        <end position="34"/>
    </location>
</feature>
<feature type="region of interest" description="Disordered" evidence="2">
    <location>
        <begin position="195"/>
        <end position="217"/>
    </location>
</feature>
<name>A0A6A0GU12_HYAAZ</name>
<protein>
    <recommendedName>
        <fullName evidence="3">C2 domain-containing protein</fullName>
    </recommendedName>
</protein>
<sequence length="532" mass="58473">MADEGLEAELLALMEEDAPPPPRPPKQQQVTRDKERAVLPEGLRQLDNMVTECLSENYDVEVTSDDEDDPALMDELLGLSETAAPEPTSVAPREPTRNAPVIQRPSPAAAGSEGNGRKERMNDRIIKQYDDAIKRHKLGKPVAYGDLPSPPGFAPLPASVVTPAPGAVAPTTPAVAPTTPAAAAATTPIAAVTTPATPPTSALPAQAQTPGVRAAPKSRVERQMSLLTKRQDQFKAAALEAKKKGEIELAKEYLRNSKGFDNLIQATAAGLPVDMNTIPVPPQEKAAGGPSLNREVSVDDAFEVINAEDCDMPATSTPADLVLIYTKLEEDLIKQIKMCATTREHFKAVGDVASCNRFEQLIVNTKKELDAVRLAFKRGDKPPRCHYENRSFSIVECNTDLNDSDCEVTVMRGINYNVQNPTDVDTYVKIEFPYPSENCPVDRTGVVKDTNNPEYNHKTLFSIDRKTRALARCFKRHSFMVKTLVIFVLFQLSDERKKMVGGKIEVKLRVRNPILSKEIRQLNEKWLVIDGY</sequence>
<dbReference type="SMART" id="SM00685">
    <property type="entry name" value="DM14"/>
    <property type="match status" value="2"/>
</dbReference>
<accession>A0A6A0GU12</accession>
<dbReference type="PANTHER" id="PTHR13076">
    <property type="entry name" value="COILED-COIL AND C2 DOMAIN-CONTAINING PROTEIN 1-LIKE"/>
    <property type="match status" value="1"/>
</dbReference>
<dbReference type="OrthoDB" id="19996at2759"/>
<comment type="similarity">
    <text evidence="1">Belongs to the CC2D1 family.</text>
</comment>
<dbReference type="InterPro" id="IPR039725">
    <property type="entry name" value="CC2D1A/B"/>
</dbReference>
<dbReference type="SUPFAM" id="SSF49562">
    <property type="entry name" value="C2 domain (Calcium/lipid-binding domain, CaLB)"/>
    <property type="match status" value="1"/>
</dbReference>